<dbReference type="InterPro" id="IPR029044">
    <property type="entry name" value="Nucleotide-diphossugar_trans"/>
</dbReference>
<comment type="caution">
    <text evidence="2">The sequence shown here is derived from an EMBL/GenBank/DDBJ whole genome shotgun (WGS) entry which is preliminary data.</text>
</comment>
<sequence>MSGIGAIILAAGQARRFGGGKSLALLSGKPLFLYPVELAIRSGLSPIVVVAANDHAAAMSACIVDQPVRLVLNQDAEQGMSTSLRAGIEAVKEHARAAFILLADQPFIPDEAVRRLIERYEDGYGKGIRIVRAAYGGRPGHPVLFDRNLYPLFDSLQGDEGARSLLKTHKASVATVDFPTAEWNDDIDTVEDYRRAERYVRKDQ</sequence>
<evidence type="ECO:0000313" key="2">
    <source>
        <dbReference type="EMBL" id="EXX89879.1"/>
    </source>
</evidence>
<dbReference type="Gene3D" id="3.90.550.10">
    <property type="entry name" value="Spore Coat Polysaccharide Biosynthesis Protein SpsA, Chain A"/>
    <property type="match status" value="1"/>
</dbReference>
<dbReference type="GO" id="GO:0016301">
    <property type="term" value="F:kinase activity"/>
    <property type="evidence" value="ECO:0007669"/>
    <property type="project" value="UniProtKB-KW"/>
</dbReference>
<feature type="domain" description="MobA-like NTP transferase" evidence="1">
    <location>
        <begin position="6"/>
        <end position="169"/>
    </location>
</feature>
<keyword evidence="2" id="KW-0418">Kinase</keyword>
<keyword evidence="3" id="KW-1185">Reference proteome</keyword>
<proteinExistence type="predicted"/>
<dbReference type="InterPro" id="IPR025877">
    <property type="entry name" value="MobA-like_NTP_Trfase"/>
</dbReference>
<dbReference type="SUPFAM" id="SSF53448">
    <property type="entry name" value="Nucleotide-diphospho-sugar transferases"/>
    <property type="match status" value="1"/>
</dbReference>
<reference evidence="2 3" key="1">
    <citation type="submission" date="2014-02" db="EMBL/GenBank/DDBJ databases">
        <title>Genome sequence of Paenibacillus darwinianus reveals adaptive mechanisms for survival in Antarctic soils.</title>
        <authorList>
            <person name="Dsouza M."/>
            <person name="Taylor M.W."/>
            <person name="Turner S.J."/>
            <person name="Aislabie J."/>
        </authorList>
    </citation>
    <scope>NUCLEOTIDE SEQUENCE [LARGE SCALE GENOMIC DNA]</scope>
    <source>
        <strain evidence="2 3">CE1</strain>
    </source>
</reference>
<dbReference type="PANTHER" id="PTHR43777:SF1">
    <property type="entry name" value="MOLYBDENUM COFACTOR CYTIDYLYLTRANSFERASE"/>
    <property type="match status" value="1"/>
</dbReference>
<dbReference type="CDD" id="cd04182">
    <property type="entry name" value="GT_2_like_f"/>
    <property type="match status" value="1"/>
</dbReference>
<gene>
    <name evidence="2" type="ORF">BG53_14735</name>
</gene>
<dbReference type="EMBL" id="JFHU01000081">
    <property type="protein sequence ID" value="EXX89879.1"/>
    <property type="molecule type" value="Genomic_DNA"/>
</dbReference>
<dbReference type="Proteomes" id="UP000053750">
    <property type="component" value="Unassembled WGS sequence"/>
</dbReference>
<protein>
    <submittedName>
        <fullName evidence="2">4-diphosphocytidyl-2C-methyl-D-erythritol kinase</fullName>
    </submittedName>
</protein>
<dbReference type="GO" id="GO:0016779">
    <property type="term" value="F:nucleotidyltransferase activity"/>
    <property type="evidence" value="ECO:0007669"/>
    <property type="project" value="UniProtKB-ARBA"/>
</dbReference>
<dbReference type="AlphaFoldDB" id="A0A9W5S1P3"/>
<name>A0A9W5S1P3_9BACL</name>
<dbReference type="PANTHER" id="PTHR43777">
    <property type="entry name" value="MOLYBDENUM COFACTOR CYTIDYLYLTRANSFERASE"/>
    <property type="match status" value="1"/>
</dbReference>
<organism evidence="2 3">
    <name type="scientific">Paenibacillus darwinianus</name>
    <dbReference type="NCBI Taxonomy" id="1380763"/>
    <lineage>
        <taxon>Bacteria</taxon>
        <taxon>Bacillati</taxon>
        <taxon>Bacillota</taxon>
        <taxon>Bacilli</taxon>
        <taxon>Bacillales</taxon>
        <taxon>Paenibacillaceae</taxon>
        <taxon>Paenibacillus</taxon>
    </lineage>
</organism>
<dbReference type="Pfam" id="PF12804">
    <property type="entry name" value="NTP_transf_3"/>
    <property type="match status" value="1"/>
</dbReference>
<evidence type="ECO:0000313" key="3">
    <source>
        <dbReference type="Proteomes" id="UP000053750"/>
    </source>
</evidence>
<evidence type="ECO:0000259" key="1">
    <source>
        <dbReference type="Pfam" id="PF12804"/>
    </source>
</evidence>
<accession>A0A9W5S1P3</accession>
<keyword evidence="2" id="KW-0808">Transferase</keyword>